<evidence type="ECO:0000313" key="1">
    <source>
        <dbReference type="EMBL" id="CAG8812913.1"/>
    </source>
</evidence>
<accession>A0ACA9RV67</accession>
<gene>
    <name evidence="1" type="ORF">RPERSI_LOCUS23642</name>
</gene>
<reference evidence="1" key="1">
    <citation type="submission" date="2021-06" db="EMBL/GenBank/DDBJ databases">
        <authorList>
            <person name="Kallberg Y."/>
            <person name="Tangrot J."/>
            <person name="Rosling A."/>
        </authorList>
    </citation>
    <scope>NUCLEOTIDE SEQUENCE</scope>
    <source>
        <strain evidence="1">MA461A</strain>
    </source>
</reference>
<comment type="caution">
    <text evidence="1">The sequence shown here is derived from an EMBL/GenBank/DDBJ whole genome shotgun (WGS) entry which is preliminary data.</text>
</comment>
<sequence>LEFQFQRVNKLSLGHVKPSEIQNNHSEITGQETSFQSDFEVGDYIIIGNEKKLIIEIISNDRLKIEDCFSDNILNKWHPFKIWPKTKLNRLIDIYADTYEKFPINPCIDNGKNKAPKLFIFLDCEQALSYKENFERYIINMLDRVKISTQKPAILLSRFKINVEHYQDLFDNSIIRQNASQIQLGEWIIQLCCLVPIQIAIARENKLIPLYNGLDAPENYIINNEDEDEDQTEKISYKISFGWYEGIFKYYDDRKIKAVSSMGEQSCGKSYLMNHLVGTNFDGSAMRCTEGAWMSLSITEDVIYVALDFEGIGSSERHPQE</sequence>
<name>A0ACA9RV67_9GLOM</name>
<organism evidence="1 2">
    <name type="scientific">Racocetra persica</name>
    <dbReference type="NCBI Taxonomy" id="160502"/>
    <lineage>
        <taxon>Eukaryota</taxon>
        <taxon>Fungi</taxon>
        <taxon>Fungi incertae sedis</taxon>
        <taxon>Mucoromycota</taxon>
        <taxon>Glomeromycotina</taxon>
        <taxon>Glomeromycetes</taxon>
        <taxon>Diversisporales</taxon>
        <taxon>Gigasporaceae</taxon>
        <taxon>Racocetra</taxon>
    </lineage>
</organism>
<proteinExistence type="predicted"/>
<evidence type="ECO:0000313" key="2">
    <source>
        <dbReference type="Proteomes" id="UP000789920"/>
    </source>
</evidence>
<dbReference type="EMBL" id="CAJVQC010074251">
    <property type="protein sequence ID" value="CAG8812913.1"/>
    <property type="molecule type" value="Genomic_DNA"/>
</dbReference>
<feature type="non-terminal residue" evidence="1">
    <location>
        <position position="1"/>
    </location>
</feature>
<keyword evidence="2" id="KW-1185">Reference proteome</keyword>
<feature type="non-terminal residue" evidence="1">
    <location>
        <position position="321"/>
    </location>
</feature>
<dbReference type="Proteomes" id="UP000789920">
    <property type="component" value="Unassembled WGS sequence"/>
</dbReference>
<protein>
    <submittedName>
        <fullName evidence="1">22232_t:CDS:1</fullName>
    </submittedName>
</protein>